<dbReference type="EMBL" id="JAAZNL010000032">
    <property type="protein sequence ID" value="NMB70151.1"/>
    <property type="molecule type" value="Genomic_DNA"/>
</dbReference>
<evidence type="ECO:0000313" key="2">
    <source>
        <dbReference type="EMBL" id="NMB70151.1"/>
    </source>
</evidence>
<keyword evidence="1" id="KW-1133">Transmembrane helix</keyword>
<gene>
    <name evidence="2" type="ORF">GYA27_03050</name>
</gene>
<reference evidence="2 3" key="1">
    <citation type="journal article" date="2020" name="Biotechnol. Biofuels">
        <title>New insights from the biogas microbiome by comprehensive genome-resolved metagenomics of nearly 1600 species originating from multiple anaerobic digesters.</title>
        <authorList>
            <person name="Campanaro S."/>
            <person name="Treu L."/>
            <person name="Rodriguez-R L.M."/>
            <person name="Kovalovszki A."/>
            <person name="Ziels R.M."/>
            <person name="Maus I."/>
            <person name="Zhu X."/>
            <person name="Kougias P.G."/>
            <person name="Basile A."/>
            <person name="Luo G."/>
            <person name="Schluter A."/>
            <person name="Konstantinidis K.T."/>
            <person name="Angelidaki I."/>
        </authorList>
    </citation>
    <scope>NUCLEOTIDE SEQUENCE [LARGE SCALE GENOMIC DNA]</scope>
    <source>
        <strain evidence="2">AS27yjCOA_165</strain>
    </source>
</reference>
<feature type="transmembrane region" description="Helical" evidence="1">
    <location>
        <begin position="101"/>
        <end position="118"/>
    </location>
</feature>
<dbReference type="AlphaFoldDB" id="A0A7X9DKG6"/>
<protein>
    <submittedName>
        <fullName evidence="2">Uncharacterized protein</fullName>
    </submittedName>
</protein>
<keyword evidence="1" id="KW-0472">Membrane</keyword>
<accession>A0A7X9DKG6</accession>
<feature type="transmembrane region" description="Helical" evidence="1">
    <location>
        <begin position="38"/>
        <end position="59"/>
    </location>
</feature>
<dbReference type="Proteomes" id="UP000526033">
    <property type="component" value="Unassembled WGS sequence"/>
</dbReference>
<keyword evidence="1" id="KW-0812">Transmembrane</keyword>
<name>A0A7X9DKG6_UNCKA</name>
<evidence type="ECO:0000256" key="1">
    <source>
        <dbReference type="SAM" id="Phobius"/>
    </source>
</evidence>
<organism evidence="2 3">
    <name type="scientific">candidate division WWE3 bacterium</name>
    <dbReference type="NCBI Taxonomy" id="2053526"/>
    <lineage>
        <taxon>Bacteria</taxon>
        <taxon>Katanobacteria</taxon>
    </lineage>
</organism>
<evidence type="ECO:0000313" key="3">
    <source>
        <dbReference type="Proteomes" id="UP000526033"/>
    </source>
</evidence>
<feature type="transmembrane region" description="Helical" evidence="1">
    <location>
        <begin position="163"/>
        <end position="180"/>
    </location>
</feature>
<comment type="caution">
    <text evidence="2">The sequence shown here is derived from an EMBL/GenBank/DDBJ whole genome shotgun (WGS) entry which is preliminary data.</text>
</comment>
<proteinExistence type="predicted"/>
<feature type="transmembrane region" description="Helical" evidence="1">
    <location>
        <begin position="6"/>
        <end position="26"/>
    </location>
</feature>
<sequence length="181" mass="20471">MNKTVVSYFKLPILISAVLTVVLIAVTSIRLPIQATQIILGAFLGTFILDMEYFLYAYALEPEKEFSKTLIGFLKHRDFANIVNHIKYHKDDVEDKSLNSALFQVVFAVLSIFVVTATKSLFAKAFVLSILASSLYKLSEIYFEDKTNEWFWAFKTKPSKSGTKIFFGGITVILVLCIYLA</sequence>